<gene>
    <name evidence="3" type="ORF">NCTC11343_03902</name>
</gene>
<dbReference type="PANTHER" id="PTHR46268">
    <property type="entry name" value="STRESS RESPONSE PROTEIN NHAX"/>
    <property type="match status" value="1"/>
</dbReference>
<accession>A0A2X2LER2</accession>
<reference evidence="3 4" key="1">
    <citation type="submission" date="2018-06" db="EMBL/GenBank/DDBJ databases">
        <authorList>
            <consortium name="Pathogen Informatics"/>
            <person name="Doyle S."/>
        </authorList>
    </citation>
    <scope>NUCLEOTIDE SEQUENCE [LARGE SCALE GENOMIC DNA]</scope>
    <source>
        <strain evidence="3 4">NCTC11343</strain>
    </source>
</reference>
<evidence type="ECO:0000256" key="1">
    <source>
        <dbReference type="ARBA" id="ARBA00008791"/>
    </source>
</evidence>
<dbReference type="CDD" id="cd00293">
    <property type="entry name" value="USP-like"/>
    <property type="match status" value="1"/>
</dbReference>
<dbReference type="AlphaFoldDB" id="A0A2X2LER2"/>
<evidence type="ECO:0000313" key="3">
    <source>
        <dbReference type="EMBL" id="SPZ91859.1"/>
    </source>
</evidence>
<sequence length="272" mass="30556">MKRIIVATDYAEEAEHALKFIMEVFAGKEYELVLFSLQNPSIHAMNARLSPDSMFKIFEHQSKVLRRKAEAITAESGVLTIPYLAAGLFYDQITKCIQETNADLLVMGMAKRSFDQDMLGNTTTAAISKLKIPILSVPLGAKFTGLEHILFACDIVRGVQKEILEKVKDFAAEFGAVLEVLNIRKTVEQLNEEKGKETRETINDVMGIVSYYYKNVTSNEVVKAIRDEVKESSTDLLVMIPYKYGFWSSLTHRSKTRMMASGLDVPLLTISI</sequence>
<name>A0A2X2LER2_SPHMU</name>
<dbReference type="Gene3D" id="3.40.50.12370">
    <property type="match status" value="1"/>
</dbReference>
<proteinExistence type="inferred from homology"/>
<dbReference type="PANTHER" id="PTHR46268:SF6">
    <property type="entry name" value="UNIVERSAL STRESS PROTEIN UP12"/>
    <property type="match status" value="1"/>
</dbReference>
<organism evidence="3 4">
    <name type="scientific">Sphingobacterium multivorum</name>
    <dbReference type="NCBI Taxonomy" id="28454"/>
    <lineage>
        <taxon>Bacteria</taxon>
        <taxon>Pseudomonadati</taxon>
        <taxon>Bacteroidota</taxon>
        <taxon>Sphingobacteriia</taxon>
        <taxon>Sphingobacteriales</taxon>
        <taxon>Sphingobacteriaceae</taxon>
        <taxon>Sphingobacterium</taxon>
    </lineage>
</organism>
<dbReference type="EMBL" id="UAUU01000011">
    <property type="protein sequence ID" value="SPZ91859.1"/>
    <property type="molecule type" value="Genomic_DNA"/>
</dbReference>
<feature type="domain" description="UspA" evidence="2">
    <location>
        <begin position="1"/>
        <end position="138"/>
    </location>
</feature>
<dbReference type="PRINTS" id="PR01438">
    <property type="entry name" value="UNVRSLSTRESS"/>
</dbReference>
<evidence type="ECO:0000313" key="4">
    <source>
        <dbReference type="Proteomes" id="UP000251241"/>
    </source>
</evidence>
<comment type="similarity">
    <text evidence="1">Belongs to the universal stress protein A family.</text>
</comment>
<dbReference type="InterPro" id="IPR006015">
    <property type="entry name" value="Universal_stress_UspA"/>
</dbReference>
<dbReference type="Proteomes" id="UP000251241">
    <property type="component" value="Unassembled WGS sequence"/>
</dbReference>
<dbReference type="Pfam" id="PF00582">
    <property type="entry name" value="Usp"/>
    <property type="match status" value="1"/>
</dbReference>
<dbReference type="RefSeq" id="WP_112375557.1">
    <property type="nucleotide sequence ID" value="NZ_CP069793.1"/>
</dbReference>
<evidence type="ECO:0000259" key="2">
    <source>
        <dbReference type="Pfam" id="PF00582"/>
    </source>
</evidence>
<dbReference type="GeneID" id="97182311"/>
<dbReference type="SUPFAM" id="SSF52402">
    <property type="entry name" value="Adenine nucleotide alpha hydrolases-like"/>
    <property type="match status" value="2"/>
</dbReference>
<protein>
    <submittedName>
        <fullName evidence="3">Universal stress protein family</fullName>
    </submittedName>
</protein>
<dbReference type="InterPro" id="IPR006016">
    <property type="entry name" value="UspA"/>
</dbReference>